<organism evidence="1 2">
    <name type="scientific">Cylicostephanus goldi</name>
    <name type="common">Nematode worm</name>
    <dbReference type="NCBI Taxonomy" id="71465"/>
    <lineage>
        <taxon>Eukaryota</taxon>
        <taxon>Metazoa</taxon>
        <taxon>Ecdysozoa</taxon>
        <taxon>Nematoda</taxon>
        <taxon>Chromadorea</taxon>
        <taxon>Rhabditida</taxon>
        <taxon>Rhabditina</taxon>
        <taxon>Rhabditomorpha</taxon>
        <taxon>Strongyloidea</taxon>
        <taxon>Strongylidae</taxon>
        <taxon>Cylicostephanus</taxon>
    </lineage>
</organism>
<accession>A0A3P6RG00</accession>
<reference evidence="1 2" key="1">
    <citation type="submission" date="2018-11" db="EMBL/GenBank/DDBJ databases">
        <authorList>
            <consortium name="Pathogen Informatics"/>
        </authorList>
    </citation>
    <scope>NUCLEOTIDE SEQUENCE [LARGE SCALE GENOMIC DNA]</scope>
</reference>
<keyword evidence="2" id="KW-1185">Reference proteome</keyword>
<evidence type="ECO:0000313" key="2">
    <source>
        <dbReference type="Proteomes" id="UP000271889"/>
    </source>
</evidence>
<gene>
    <name evidence="1" type="ORF">CGOC_LOCUS2450</name>
</gene>
<evidence type="ECO:0000313" key="1">
    <source>
        <dbReference type="EMBL" id="VDK52675.1"/>
    </source>
</evidence>
<dbReference type="AlphaFoldDB" id="A0A3P6RG00"/>
<protein>
    <submittedName>
        <fullName evidence="1">Uncharacterized protein</fullName>
    </submittedName>
</protein>
<sequence length="75" mass="9037">MLEKILNEEDTAVIRRLFEEGLTKPSYKEIKLFHRAMNKLWEEVMCNIGQFHFEHEAHVLLCEREKVCFESNEII</sequence>
<proteinExistence type="predicted"/>
<dbReference type="EMBL" id="UYRV01005504">
    <property type="protein sequence ID" value="VDK52675.1"/>
    <property type="molecule type" value="Genomic_DNA"/>
</dbReference>
<dbReference type="OrthoDB" id="5877494at2759"/>
<dbReference type="Proteomes" id="UP000271889">
    <property type="component" value="Unassembled WGS sequence"/>
</dbReference>
<name>A0A3P6RG00_CYLGO</name>